<dbReference type="GO" id="GO:0007059">
    <property type="term" value="P:chromosome segregation"/>
    <property type="evidence" value="ECO:0007669"/>
    <property type="project" value="TreeGrafter"/>
</dbReference>
<evidence type="ECO:0000313" key="4">
    <source>
        <dbReference type="EMBL" id="OTP75377.1"/>
    </source>
</evidence>
<proteinExistence type="inferred from homology"/>
<feature type="compositionally biased region" description="Basic and acidic residues" evidence="2">
    <location>
        <begin position="251"/>
        <end position="261"/>
    </location>
</feature>
<dbReference type="GO" id="GO:0005694">
    <property type="term" value="C:chromosome"/>
    <property type="evidence" value="ECO:0007669"/>
    <property type="project" value="TreeGrafter"/>
</dbReference>
<comment type="similarity">
    <text evidence="1">Belongs to the ParB family.</text>
</comment>
<dbReference type="InterPro" id="IPR050336">
    <property type="entry name" value="Chromosome_partition/occlusion"/>
</dbReference>
<dbReference type="InterPro" id="IPR003115">
    <property type="entry name" value="ParB_N"/>
</dbReference>
<dbReference type="Pfam" id="PF08535">
    <property type="entry name" value="KorB"/>
    <property type="match status" value="1"/>
</dbReference>
<dbReference type="PANTHER" id="PTHR33375">
    <property type="entry name" value="CHROMOSOME-PARTITIONING PROTEIN PARB-RELATED"/>
    <property type="match status" value="1"/>
</dbReference>
<sequence>MAKKGLDLTGMDDLAQIVGGNGAAIQSEPTRANLDDVIEDPTQPRKRFDPAKLAELRDSIKAQGVLEPIGVRPKNVDGKYVIVFGARRYRASLMAGKTDIPIVLVMIGDEQIRFAQLVENVQRDDLDSLEIAGGIKAALDAGFKKSQIATQIGQSNSFVSEHLALIEGPEFVRELAEKRAVGLRTLYYLINAHKDFPAEVEAYATTTDEITRAGVQALVDKLKKPKEQQQPAQQPGSNGLAAAESGATNPTEEKGAKKDAEMPQEGLDDGGKGKGAVDLTKGVEAGKTDSKQNEDPKPTQQQPGAPKKLAIVVRAGEREATVDRRGRIVIVYKDTGELAEIDLEAVEIVGTEEIKNEGAEIPS</sequence>
<evidence type="ECO:0000256" key="1">
    <source>
        <dbReference type="ARBA" id="ARBA00006295"/>
    </source>
</evidence>
<dbReference type="EMBL" id="NBTZ01000050">
    <property type="protein sequence ID" value="OTP75377.1"/>
    <property type="molecule type" value="Genomic_DNA"/>
</dbReference>
<dbReference type="PANTHER" id="PTHR33375:SF1">
    <property type="entry name" value="CHROMOSOME-PARTITIONING PROTEIN PARB-RELATED"/>
    <property type="match status" value="1"/>
</dbReference>
<evidence type="ECO:0000313" key="5">
    <source>
        <dbReference type="Proteomes" id="UP000195221"/>
    </source>
</evidence>
<dbReference type="InterPro" id="IPR042075">
    <property type="entry name" value="KorB_DNA-db"/>
</dbReference>
<feature type="domain" description="ParB-like N-terminal" evidence="3">
    <location>
        <begin position="30"/>
        <end position="121"/>
    </location>
</feature>
<dbReference type="InterPro" id="IPR036086">
    <property type="entry name" value="ParB/Sulfiredoxin_sf"/>
</dbReference>
<organism evidence="4 5">
    <name type="scientific">Caballeronia sordidicola</name>
    <name type="common">Burkholderia sordidicola</name>
    <dbReference type="NCBI Taxonomy" id="196367"/>
    <lineage>
        <taxon>Bacteria</taxon>
        <taxon>Pseudomonadati</taxon>
        <taxon>Pseudomonadota</taxon>
        <taxon>Betaproteobacteria</taxon>
        <taxon>Burkholderiales</taxon>
        <taxon>Burkholderiaceae</taxon>
        <taxon>Caballeronia</taxon>
    </lineage>
</organism>
<evidence type="ECO:0000256" key="2">
    <source>
        <dbReference type="SAM" id="MobiDB-lite"/>
    </source>
</evidence>
<dbReference type="InterPro" id="IPR004437">
    <property type="entry name" value="ParB/RepB/Spo0J"/>
</dbReference>
<dbReference type="RefSeq" id="WP_075357318.1">
    <property type="nucleotide sequence ID" value="NZ_MSRG01000009.1"/>
</dbReference>
<name>A0A242MVB9_CABSO</name>
<reference evidence="4 5" key="1">
    <citation type="submission" date="2017-03" db="EMBL/GenBank/DDBJ databases">
        <title>Genome analysis of strain PAMC 26577.</title>
        <authorList>
            <person name="Oh H.-M."/>
            <person name="Yang J.-A."/>
        </authorList>
    </citation>
    <scope>NUCLEOTIDE SEQUENCE [LARGE SCALE GENOMIC DNA]</scope>
    <source>
        <strain evidence="4 5">PAMC 26577</strain>
    </source>
</reference>
<dbReference type="SUPFAM" id="SSF109709">
    <property type="entry name" value="KorB DNA-binding domain-like"/>
    <property type="match status" value="1"/>
</dbReference>
<evidence type="ECO:0000259" key="3">
    <source>
        <dbReference type="SMART" id="SM00470"/>
    </source>
</evidence>
<dbReference type="AlphaFoldDB" id="A0A242MVB9"/>
<dbReference type="Gene3D" id="3.90.1530.30">
    <property type="match status" value="1"/>
</dbReference>
<dbReference type="SUPFAM" id="SSF110849">
    <property type="entry name" value="ParB/Sulfiredoxin"/>
    <property type="match status" value="1"/>
</dbReference>
<dbReference type="Proteomes" id="UP000195221">
    <property type="component" value="Unassembled WGS sequence"/>
</dbReference>
<accession>A0A242MVB9</accession>
<comment type="caution">
    <text evidence="4">The sequence shown here is derived from an EMBL/GenBank/DDBJ whole genome shotgun (WGS) entry which is preliminary data.</text>
</comment>
<dbReference type="InterPro" id="IPR013741">
    <property type="entry name" value="KorB_domain"/>
</dbReference>
<dbReference type="SMART" id="SM00470">
    <property type="entry name" value="ParB"/>
    <property type="match status" value="1"/>
</dbReference>
<feature type="compositionally biased region" description="Basic and acidic residues" evidence="2">
    <location>
        <begin position="284"/>
        <end position="297"/>
    </location>
</feature>
<dbReference type="GO" id="GO:0003677">
    <property type="term" value="F:DNA binding"/>
    <property type="evidence" value="ECO:0007669"/>
    <property type="project" value="InterPro"/>
</dbReference>
<gene>
    <name evidence="4" type="ORF">PAMC26577_13210</name>
</gene>
<dbReference type="NCBIfam" id="TIGR00180">
    <property type="entry name" value="parB_part"/>
    <property type="match status" value="1"/>
</dbReference>
<protein>
    <submittedName>
        <fullName evidence="4">Chromosome (Plasmid) partitioning protein ParB</fullName>
    </submittedName>
</protein>
<feature type="region of interest" description="Disordered" evidence="2">
    <location>
        <begin position="223"/>
        <end position="308"/>
    </location>
</feature>
<dbReference type="Pfam" id="PF02195">
    <property type="entry name" value="ParB_N"/>
    <property type="match status" value="1"/>
</dbReference>
<dbReference type="Gene3D" id="1.10.10.730">
    <property type="entry name" value="KorB DNA-binding domain"/>
    <property type="match status" value="1"/>
</dbReference>